<keyword evidence="8" id="KW-1185">Reference proteome</keyword>
<dbReference type="EMBL" id="JBAMMX010000024">
    <property type="protein sequence ID" value="KAK6916443.1"/>
    <property type="molecule type" value="Genomic_DNA"/>
</dbReference>
<dbReference type="Gene3D" id="3.40.50.200">
    <property type="entry name" value="Peptidase S8/S53 domain"/>
    <property type="match status" value="1"/>
</dbReference>
<dbReference type="InterPro" id="IPR000209">
    <property type="entry name" value="Peptidase_S8/S53_dom"/>
</dbReference>
<accession>A0AAN8Z0N2</accession>
<dbReference type="GO" id="GO:0006508">
    <property type="term" value="P:proteolysis"/>
    <property type="evidence" value="ECO:0007669"/>
    <property type="project" value="UniProtKB-KW"/>
</dbReference>
<protein>
    <submittedName>
        <fullName evidence="7">Subtilisin-like protease, fibronectin type-III domain</fullName>
    </submittedName>
</protein>
<dbReference type="InterPro" id="IPR010259">
    <property type="entry name" value="S8pro/Inhibitor_I9"/>
</dbReference>
<evidence type="ECO:0000256" key="4">
    <source>
        <dbReference type="SAM" id="SignalP"/>
    </source>
</evidence>
<dbReference type="InterPro" id="IPR045051">
    <property type="entry name" value="SBT"/>
</dbReference>
<dbReference type="GO" id="GO:0004252">
    <property type="term" value="F:serine-type endopeptidase activity"/>
    <property type="evidence" value="ECO:0007669"/>
    <property type="project" value="InterPro"/>
</dbReference>
<evidence type="ECO:0000259" key="5">
    <source>
        <dbReference type="Pfam" id="PF00082"/>
    </source>
</evidence>
<comment type="caution">
    <text evidence="3">Lacks conserved residue(s) required for the propagation of feature annotation.</text>
</comment>
<dbReference type="Gene3D" id="2.60.40.2310">
    <property type="match status" value="1"/>
</dbReference>
<evidence type="ECO:0000256" key="1">
    <source>
        <dbReference type="ARBA" id="ARBA00011073"/>
    </source>
</evidence>
<sequence>MENSLRNLLFFLLLFSVAMSDSVTEDRAAYIIHMDKAVMPAHFSGHHDWYLSMLSSLTLEDAQSPTHLYTYNHVLDGFSAVLSRSQVDQLEKMPGHVATRRETFGKLHTTYTPKFLGLKKNEGLWHEGKLGDDMIIGIIDTGIWPESKSFKDDGMPRVPDRWRGACESGVLFNSSNCNRKLIGARSFSKGMKQMHQNISTTDDYDSPRDYFGHGTHTSSTAAGSPVEDAEYFGYAKGTAIGIAPKARLAMYKVLFLNDTYDSAATDTLAGIDQAIEDGVDLMSLSLGFIETPFDENPIAVGAFAAMEKGIFVSCSAGNNGPHGFTILNGAPWITTVGASTIDRDYVATVSLNNGDITVQGRSIYPLDLEVNEFPVYFGYGNRSKELCDDYSLDPKDVEGKFVLCDYIDENSGVNPYEVSRAGDPNKALDPGLVYDLEVQDYINYLCGMNYTSAQIQTITRRSNYSCEHASLDLNYPSFMVLINGTNSTSYTFHRVLTNVVNSPSVYHAVIMAPSGMKVNLEPPVISFTGLNSKAMFKMTVEVHVGDLSPTSDAIINYGYLSWNEVNGSHMVRSPIVSAYAIHGGD</sequence>
<feature type="domain" description="Peptidase S8/S53" evidence="5">
    <location>
        <begin position="131"/>
        <end position="472"/>
    </location>
</feature>
<dbReference type="SUPFAM" id="SSF52743">
    <property type="entry name" value="Subtilisin-like"/>
    <property type="match status" value="1"/>
</dbReference>
<dbReference type="PROSITE" id="PS51892">
    <property type="entry name" value="SUBTILASE"/>
    <property type="match status" value="1"/>
</dbReference>
<dbReference type="InterPro" id="IPR037045">
    <property type="entry name" value="S8pro/Inhibitor_I9_sf"/>
</dbReference>
<dbReference type="InterPro" id="IPR036852">
    <property type="entry name" value="Peptidase_S8/S53_dom_sf"/>
</dbReference>
<dbReference type="PANTHER" id="PTHR10795">
    <property type="entry name" value="PROPROTEIN CONVERTASE SUBTILISIN/KEXIN"/>
    <property type="match status" value="1"/>
</dbReference>
<feature type="signal peptide" evidence="4">
    <location>
        <begin position="1"/>
        <end position="20"/>
    </location>
</feature>
<dbReference type="FunFam" id="3.30.70.80:FF:000003">
    <property type="entry name" value="Subtilisin-like protease SBT1.9"/>
    <property type="match status" value="1"/>
</dbReference>
<dbReference type="Gene3D" id="3.30.70.80">
    <property type="entry name" value="Peptidase S8 propeptide/proteinase inhibitor I9"/>
    <property type="match status" value="1"/>
</dbReference>
<keyword evidence="7" id="KW-0645">Protease</keyword>
<comment type="similarity">
    <text evidence="1 3">Belongs to the peptidase S8 family.</text>
</comment>
<keyword evidence="2 4" id="KW-0732">Signal</keyword>
<comment type="caution">
    <text evidence="7">The sequence shown here is derived from an EMBL/GenBank/DDBJ whole genome shotgun (WGS) entry which is preliminary data.</text>
</comment>
<keyword evidence="7" id="KW-0378">Hydrolase</keyword>
<dbReference type="AlphaFoldDB" id="A0AAN8Z0N2"/>
<dbReference type="CDD" id="cd04852">
    <property type="entry name" value="Peptidases_S8_3"/>
    <property type="match status" value="1"/>
</dbReference>
<dbReference type="Pfam" id="PF05922">
    <property type="entry name" value="Inhibitor_I9"/>
    <property type="match status" value="1"/>
</dbReference>
<organism evidence="7 8">
    <name type="scientific">Dillenia turbinata</name>
    <dbReference type="NCBI Taxonomy" id="194707"/>
    <lineage>
        <taxon>Eukaryota</taxon>
        <taxon>Viridiplantae</taxon>
        <taxon>Streptophyta</taxon>
        <taxon>Embryophyta</taxon>
        <taxon>Tracheophyta</taxon>
        <taxon>Spermatophyta</taxon>
        <taxon>Magnoliopsida</taxon>
        <taxon>eudicotyledons</taxon>
        <taxon>Gunneridae</taxon>
        <taxon>Pentapetalae</taxon>
        <taxon>Dilleniales</taxon>
        <taxon>Dilleniaceae</taxon>
        <taxon>Dillenia</taxon>
    </lineage>
</organism>
<dbReference type="Proteomes" id="UP001370490">
    <property type="component" value="Unassembled WGS sequence"/>
</dbReference>
<evidence type="ECO:0000256" key="3">
    <source>
        <dbReference type="PROSITE-ProRule" id="PRU01240"/>
    </source>
</evidence>
<name>A0AAN8Z0N2_9MAGN</name>
<evidence type="ECO:0000313" key="7">
    <source>
        <dbReference type="EMBL" id="KAK6916443.1"/>
    </source>
</evidence>
<evidence type="ECO:0000313" key="8">
    <source>
        <dbReference type="Proteomes" id="UP001370490"/>
    </source>
</evidence>
<dbReference type="Pfam" id="PF00082">
    <property type="entry name" value="Peptidase_S8"/>
    <property type="match status" value="1"/>
</dbReference>
<feature type="chain" id="PRO_5042879437" evidence="4">
    <location>
        <begin position="21"/>
        <end position="585"/>
    </location>
</feature>
<reference evidence="7 8" key="1">
    <citation type="submission" date="2023-12" db="EMBL/GenBank/DDBJ databases">
        <title>A high-quality genome assembly for Dillenia turbinata (Dilleniales).</title>
        <authorList>
            <person name="Chanderbali A."/>
        </authorList>
    </citation>
    <scope>NUCLEOTIDE SEQUENCE [LARGE SCALE GENOMIC DNA]</scope>
    <source>
        <strain evidence="7">LSX21</strain>
        <tissue evidence="7">Leaf</tissue>
    </source>
</reference>
<dbReference type="InterPro" id="IPR034197">
    <property type="entry name" value="Peptidases_S8_3"/>
</dbReference>
<proteinExistence type="inferred from homology"/>
<feature type="domain" description="Inhibitor I9" evidence="6">
    <location>
        <begin position="30"/>
        <end position="107"/>
    </location>
</feature>
<evidence type="ECO:0000259" key="6">
    <source>
        <dbReference type="Pfam" id="PF05922"/>
    </source>
</evidence>
<gene>
    <name evidence="7" type="ORF">RJ641_019304</name>
</gene>
<evidence type="ECO:0000256" key="2">
    <source>
        <dbReference type="ARBA" id="ARBA00022729"/>
    </source>
</evidence>